<protein>
    <recommendedName>
        <fullName evidence="1">HTH cro/C1-type domain-containing protein</fullName>
    </recommendedName>
</protein>
<dbReference type="Pfam" id="PF01381">
    <property type="entry name" value="HTH_3"/>
    <property type="match status" value="1"/>
</dbReference>
<dbReference type="PANTHER" id="PTHR37038">
    <property type="entry name" value="TRANSCRIPTIONAL REGULATOR-RELATED"/>
    <property type="match status" value="1"/>
</dbReference>
<evidence type="ECO:0000313" key="2">
    <source>
        <dbReference type="EMBL" id="QYN53648.1"/>
    </source>
</evidence>
<dbReference type="Gene3D" id="1.10.260.40">
    <property type="entry name" value="lambda repressor-like DNA-binding domains"/>
    <property type="match status" value="1"/>
</dbReference>
<dbReference type="CDD" id="cd00093">
    <property type="entry name" value="HTH_XRE"/>
    <property type="match status" value="1"/>
</dbReference>
<dbReference type="InterPro" id="IPR001387">
    <property type="entry name" value="Cro/C1-type_HTH"/>
</dbReference>
<gene>
    <name evidence="2" type="ORF">GYM71_09550</name>
</gene>
<feature type="domain" description="HTH cro/C1-type" evidence="1">
    <location>
        <begin position="26"/>
        <end position="60"/>
    </location>
</feature>
<dbReference type="InterPro" id="IPR053163">
    <property type="entry name" value="HTH-type_regulator_Rgg"/>
</dbReference>
<dbReference type="EMBL" id="CP048268">
    <property type="protein sequence ID" value="QYN53648.1"/>
    <property type="molecule type" value="Genomic_DNA"/>
</dbReference>
<evidence type="ECO:0000259" key="1">
    <source>
        <dbReference type="PROSITE" id="PS50943"/>
    </source>
</evidence>
<sequence>MTIGSLLRQYRQEAGKTQRAWIGDIVSPSFYSKIEKNTTRISAQDLIEILRFNHIDLASFFSKLDYRSKSEDELKKNVISKSIDAYYKFDIDQLSAIKDAIAKSAVHNKEDLILKLNTLIYTANSSPEKLSLKEKQQLKNKFYNEDNLDQESLKNFCNYMYFFDFTSNLTITKKIFKKFSRSNDEKIQFLVLGILINMIGISIKHQSYENATQMIKMSKKVPTKPSTCFSKMVLFLLENLISYHYEPLQVYLDNCEMQVKQLSLIGMEKFSQHCQKLIDENTN</sequence>
<dbReference type="RefSeq" id="WP_220220298.1">
    <property type="nucleotide sequence ID" value="NZ_CP048268.1"/>
</dbReference>
<dbReference type="PROSITE" id="PS50943">
    <property type="entry name" value="HTH_CROC1"/>
    <property type="match status" value="1"/>
</dbReference>
<name>A0ABX8W825_9LACO</name>
<proteinExistence type="predicted"/>
<evidence type="ECO:0000313" key="3">
    <source>
        <dbReference type="Proteomes" id="UP000826550"/>
    </source>
</evidence>
<dbReference type="InterPro" id="IPR010982">
    <property type="entry name" value="Lambda_DNA-bd_dom_sf"/>
</dbReference>
<dbReference type="Proteomes" id="UP000826550">
    <property type="component" value="Chromosome"/>
</dbReference>
<reference evidence="2 3" key="1">
    <citation type="submission" date="2020-01" db="EMBL/GenBank/DDBJ databases">
        <title>Vast differences in strain-level diversity in the gut microbiota of two closely related honey bee species.</title>
        <authorList>
            <person name="Ellegaard K.M."/>
            <person name="Suenami S."/>
            <person name="Miyazaki R."/>
            <person name="Engel P."/>
        </authorList>
    </citation>
    <scope>NUCLEOTIDE SEQUENCE [LARGE SCALE GENOMIC DNA]</scope>
    <source>
        <strain evidence="2 3">ESL0416</strain>
    </source>
</reference>
<keyword evidence="3" id="KW-1185">Reference proteome</keyword>
<accession>A0ABX8W825</accession>
<dbReference type="Gene3D" id="1.25.40.400">
    <property type="match status" value="1"/>
</dbReference>
<organism evidence="2 3">
    <name type="scientific">Lactobacillus panisapium</name>
    <dbReference type="NCBI Taxonomy" id="2012495"/>
    <lineage>
        <taxon>Bacteria</taxon>
        <taxon>Bacillati</taxon>
        <taxon>Bacillota</taxon>
        <taxon>Bacilli</taxon>
        <taxon>Lactobacillales</taxon>
        <taxon>Lactobacillaceae</taxon>
        <taxon>Lactobacillus</taxon>
    </lineage>
</organism>
<dbReference type="SUPFAM" id="SSF47413">
    <property type="entry name" value="lambda repressor-like DNA-binding domains"/>
    <property type="match status" value="1"/>
</dbReference>